<keyword evidence="1" id="KW-0812">Transmembrane</keyword>
<evidence type="ECO:0000256" key="1">
    <source>
        <dbReference type="SAM" id="Phobius"/>
    </source>
</evidence>
<keyword evidence="1" id="KW-1133">Transmembrane helix</keyword>
<feature type="transmembrane region" description="Helical" evidence="1">
    <location>
        <begin position="7"/>
        <end position="25"/>
    </location>
</feature>
<reference evidence="2 3" key="1">
    <citation type="submission" date="2019-02" db="EMBL/GenBank/DDBJ databases">
        <title>Novel genomic isolates of S. pyogenes and S. dysgalactiae subsp. equisimilis associated to necrotising fasciitis (NSTI).</title>
        <authorList>
            <person name="Barrantes I."/>
        </authorList>
    </citation>
    <scope>NUCLEOTIDE SEQUENCE [LARGE SCALE GENOMIC DNA]</scope>
    <source>
        <strain evidence="2 3">SPY5003</strain>
    </source>
</reference>
<gene>
    <name evidence="2" type="ORF">E0F67_09600</name>
</gene>
<evidence type="ECO:0000313" key="2">
    <source>
        <dbReference type="EMBL" id="TYK93505.1"/>
    </source>
</evidence>
<sequence>YGLIASFLGTSLGILGGTYVLPALISDILTAPLTIGKTHLYFYDAYSALAYSLALLSTVLPAYLVVKKELFLNAAQLLLPKPPSKGANIWLEHITIIWKRLSFSHKVTIRNIFRYKQRMLMTIIGVAGSVALLFAGLGIQSSLAKVIDHQFGELTTYDILAVGASKLTLAEEASLQKVLTGKEIARQKKISYAQLTLPIKGITDKQTISILSTPDKTL</sequence>
<protein>
    <submittedName>
        <fullName evidence="2">Peptide ABC transporter permease</fullName>
    </submittedName>
</protein>
<dbReference type="PANTHER" id="PTHR30287:SF1">
    <property type="entry name" value="INNER MEMBRANE PROTEIN"/>
    <property type="match status" value="1"/>
</dbReference>
<feature type="non-terminal residue" evidence="2">
    <location>
        <position position="1"/>
    </location>
</feature>
<dbReference type="EMBL" id="SJLI01000114">
    <property type="protein sequence ID" value="TYK93505.1"/>
    <property type="molecule type" value="Genomic_DNA"/>
</dbReference>
<feature type="non-terminal residue" evidence="2">
    <location>
        <position position="218"/>
    </location>
</feature>
<organism evidence="2 3">
    <name type="scientific">Streptococcus pyogenes</name>
    <dbReference type="NCBI Taxonomy" id="1314"/>
    <lineage>
        <taxon>Bacteria</taxon>
        <taxon>Bacillati</taxon>
        <taxon>Bacillota</taxon>
        <taxon>Bacilli</taxon>
        <taxon>Lactobacillales</taxon>
        <taxon>Streptococcaceae</taxon>
        <taxon>Streptococcus</taxon>
    </lineage>
</organism>
<dbReference type="AlphaFoldDB" id="A0A5S4TD29"/>
<dbReference type="InterPro" id="IPR038766">
    <property type="entry name" value="Membrane_comp_ABC_pdt"/>
</dbReference>
<proteinExistence type="predicted"/>
<comment type="caution">
    <text evidence="2">The sequence shown here is derived from an EMBL/GenBank/DDBJ whole genome shotgun (WGS) entry which is preliminary data.</text>
</comment>
<dbReference type="Proteomes" id="UP000325300">
    <property type="component" value="Unassembled WGS sequence"/>
</dbReference>
<dbReference type="GO" id="GO:0005886">
    <property type="term" value="C:plasma membrane"/>
    <property type="evidence" value="ECO:0007669"/>
    <property type="project" value="TreeGrafter"/>
</dbReference>
<feature type="transmembrane region" description="Helical" evidence="1">
    <location>
        <begin position="119"/>
        <end position="139"/>
    </location>
</feature>
<evidence type="ECO:0000313" key="3">
    <source>
        <dbReference type="Proteomes" id="UP000325300"/>
    </source>
</evidence>
<name>A0A5S4TD29_STRPY</name>
<keyword evidence="1" id="KW-0472">Membrane</keyword>
<accession>A0A5S4TD29</accession>
<feature type="transmembrane region" description="Helical" evidence="1">
    <location>
        <begin position="45"/>
        <end position="66"/>
    </location>
</feature>
<dbReference type="PANTHER" id="PTHR30287">
    <property type="entry name" value="MEMBRANE COMPONENT OF PREDICTED ABC SUPERFAMILY METABOLITE UPTAKE TRANSPORTER"/>
    <property type="match status" value="1"/>
</dbReference>